<keyword evidence="2" id="KW-1185">Reference proteome</keyword>
<protein>
    <recommendedName>
        <fullName evidence="3">Calcineurin-like phosphoesterase domain-containing protein</fullName>
    </recommendedName>
</protein>
<dbReference type="Proteomes" id="UP001196413">
    <property type="component" value="Unassembled WGS sequence"/>
</dbReference>
<organism evidence="1 2">
    <name type="scientific">Parelaphostrongylus tenuis</name>
    <name type="common">Meningeal worm</name>
    <dbReference type="NCBI Taxonomy" id="148309"/>
    <lineage>
        <taxon>Eukaryota</taxon>
        <taxon>Metazoa</taxon>
        <taxon>Ecdysozoa</taxon>
        <taxon>Nematoda</taxon>
        <taxon>Chromadorea</taxon>
        <taxon>Rhabditida</taxon>
        <taxon>Rhabditina</taxon>
        <taxon>Rhabditomorpha</taxon>
        <taxon>Strongyloidea</taxon>
        <taxon>Metastrongylidae</taxon>
        <taxon>Parelaphostrongylus</taxon>
    </lineage>
</organism>
<comment type="caution">
    <text evidence="1">The sequence shown here is derived from an EMBL/GenBank/DDBJ whole genome shotgun (WGS) entry which is preliminary data.</text>
</comment>
<proteinExistence type="predicted"/>
<evidence type="ECO:0008006" key="3">
    <source>
        <dbReference type="Google" id="ProtNLM"/>
    </source>
</evidence>
<gene>
    <name evidence="1" type="ORF">KIN20_001853</name>
</gene>
<reference evidence="1" key="1">
    <citation type="submission" date="2021-06" db="EMBL/GenBank/DDBJ databases">
        <title>Parelaphostrongylus tenuis whole genome reference sequence.</title>
        <authorList>
            <person name="Garwood T.J."/>
            <person name="Larsen P.A."/>
            <person name="Fountain-Jones N.M."/>
            <person name="Garbe J.R."/>
            <person name="Macchietto M.G."/>
            <person name="Kania S.A."/>
            <person name="Gerhold R.W."/>
            <person name="Richards J.E."/>
            <person name="Wolf T.M."/>
        </authorList>
    </citation>
    <scope>NUCLEOTIDE SEQUENCE</scope>
    <source>
        <strain evidence="1">MNPRO001-30</strain>
        <tissue evidence="1">Meninges</tissue>
    </source>
</reference>
<dbReference type="EMBL" id="JAHQIW010000241">
    <property type="protein sequence ID" value="KAJ1346925.1"/>
    <property type="molecule type" value="Genomic_DNA"/>
</dbReference>
<dbReference type="AlphaFoldDB" id="A0AAD5LWU8"/>
<evidence type="ECO:0000313" key="1">
    <source>
        <dbReference type="EMBL" id="KAJ1346925.1"/>
    </source>
</evidence>
<accession>A0AAD5LWU8</accession>
<name>A0AAD5LWU8_PARTN</name>
<evidence type="ECO:0000313" key="2">
    <source>
        <dbReference type="Proteomes" id="UP001196413"/>
    </source>
</evidence>
<sequence length="58" mass="6765">MDGLRILVVLGDYVDRGRHSTERNVDLAAIDDFADFLNQCRQMLFYLIIYNIIWLSAT</sequence>